<accession>A0A061RF05</accession>
<dbReference type="AlphaFoldDB" id="A0A061RF05"/>
<proteinExistence type="predicted"/>
<sequence>DDTKSDWDSEQEIVNDPAPVYAALPMNLTLPNLESPEDLTTALQNKLKGDIATYAGVAEERVYILRVVAGSVTVNMVILFTHEDGDPISKMRAFTRDALNNPGSVLSDAAFRSAEFDVGDSQNYSSYDEFEKWYDDTKSD</sequence>
<name>A0A061RF05_9CHLO</name>
<feature type="non-terminal residue" evidence="1">
    <location>
        <position position="140"/>
    </location>
</feature>
<organism evidence="1">
    <name type="scientific">Tetraselmis sp. GSL018</name>
    <dbReference type="NCBI Taxonomy" id="582737"/>
    <lineage>
        <taxon>Eukaryota</taxon>
        <taxon>Viridiplantae</taxon>
        <taxon>Chlorophyta</taxon>
        <taxon>core chlorophytes</taxon>
        <taxon>Chlorodendrophyceae</taxon>
        <taxon>Chlorodendrales</taxon>
        <taxon>Chlorodendraceae</taxon>
        <taxon>Tetraselmis</taxon>
    </lineage>
</organism>
<evidence type="ECO:0000313" key="1">
    <source>
        <dbReference type="EMBL" id="JAC70543.1"/>
    </source>
</evidence>
<reference evidence="1" key="1">
    <citation type="submission" date="2014-05" db="EMBL/GenBank/DDBJ databases">
        <title>The transcriptome of the halophilic microalga Tetraselmis sp. GSL018 isolated from the Great Salt Lake, Utah.</title>
        <authorList>
            <person name="Jinkerson R.E."/>
            <person name="D'Adamo S."/>
            <person name="Posewitz M.C."/>
        </authorList>
    </citation>
    <scope>NUCLEOTIDE SEQUENCE</scope>
    <source>
        <strain evidence="1">GSL018</strain>
    </source>
</reference>
<feature type="non-terminal residue" evidence="1">
    <location>
        <position position="1"/>
    </location>
</feature>
<protein>
    <submittedName>
        <fullName evidence="1">Uncharacterized protein</fullName>
    </submittedName>
</protein>
<gene>
    <name evidence="1" type="ORF">TSPGSL018_3913</name>
</gene>
<dbReference type="EMBL" id="GBEZ01015638">
    <property type="protein sequence ID" value="JAC70543.1"/>
    <property type="molecule type" value="Transcribed_RNA"/>
</dbReference>